<protein>
    <submittedName>
        <fullName evidence="2">Uncharacterized protein</fullName>
    </submittedName>
</protein>
<comment type="caution">
    <text evidence="2">The sequence shown here is derived from an EMBL/GenBank/DDBJ whole genome shotgun (WGS) entry which is preliminary data.</text>
</comment>
<sequence length="176" mass="18150">MNSSTADAATGSSTSETGGLSGSGSNRAAAVIYDDVIEMAAGATKASGTAGWTYEDGSAWDPAAPDIVFNPSPCPGPSGSSEQLFMQFELLGPAPADPLAARKQMQAYLEEQGFRITRSIDPPESSNPKRTFIVSAESPDGAMIDYGANSSEQLLGLRSECSDHPSLTGEVGPETP</sequence>
<evidence type="ECO:0000313" key="2">
    <source>
        <dbReference type="EMBL" id="MCC3297761.1"/>
    </source>
</evidence>
<accession>A0A9X1SCI9</accession>
<evidence type="ECO:0000313" key="3">
    <source>
        <dbReference type="Proteomes" id="UP001139158"/>
    </source>
</evidence>
<evidence type="ECO:0000256" key="1">
    <source>
        <dbReference type="SAM" id="MobiDB-lite"/>
    </source>
</evidence>
<organism evidence="2 3">
    <name type="scientific">Arthrobacter caoxuetaonis</name>
    <dbReference type="NCBI Taxonomy" id="2886935"/>
    <lineage>
        <taxon>Bacteria</taxon>
        <taxon>Bacillati</taxon>
        <taxon>Actinomycetota</taxon>
        <taxon>Actinomycetes</taxon>
        <taxon>Micrococcales</taxon>
        <taxon>Micrococcaceae</taxon>
        <taxon>Arthrobacter</taxon>
    </lineage>
</organism>
<feature type="compositionally biased region" description="Low complexity" evidence="1">
    <location>
        <begin position="1"/>
        <end position="18"/>
    </location>
</feature>
<keyword evidence="3" id="KW-1185">Reference proteome</keyword>
<gene>
    <name evidence="2" type="ORF">LJ757_08100</name>
</gene>
<dbReference type="Proteomes" id="UP001139158">
    <property type="component" value="Unassembled WGS sequence"/>
</dbReference>
<dbReference type="AlphaFoldDB" id="A0A9X1SCI9"/>
<reference evidence="2" key="1">
    <citation type="submission" date="2021-10" db="EMBL/GenBank/DDBJ databases">
        <title>Novel species in genus Arthrobacter.</title>
        <authorList>
            <person name="Liu Y."/>
        </authorList>
    </citation>
    <scope>NUCLEOTIDE SEQUENCE</scope>
    <source>
        <strain evidence="2">Zg-Y453</strain>
    </source>
</reference>
<dbReference type="EMBL" id="JAJFZV010000007">
    <property type="protein sequence ID" value="MCC3297761.1"/>
    <property type="molecule type" value="Genomic_DNA"/>
</dbReference>
<proteinExistence type="predicted"/>
<dbReference type="RefSeq" id="WP_227895638.1">
    <property type="nucleotide sequence ID" value="NZ_CP099466.1"/>
</dbReference>
<feature type="region of interest" description="Disordered" evidence="1">
    <location>
        <begin position="1"/>
        <end position="25"/>
    </location>
</feature>
<name>A0A9X1SCI9_9MICC</name>